<proteinExistence type="predicted"/>
<reference evidence="1 2" key="1">
    <citation type="submission" date="2019-03" db="EMBL/GenBank/DDBJ databases">
        <title>Draft genome sequences of novel Actinobacteria.</title>
        <authorList>
            <person name="Sahin N."/>
            <person name="Ay H."/>
            <person name="Saygin H."/>
        </authorList>
    </citation>
    <scope>NUCLEOTIDE SEQUENCE [LARGE SCALE GENOMIC DNA]</scope>
    <source>
        <strain evidence="1 2">H3C3</strain>
    </source>
</reference>
<evidence type="ECO:0000313" key="1">
    <source>
        <dbReference type="EMBL" id="TDD97194.1"/>
    </source>
</evidence>
<keyword evidence="2" id="KW-1185">Reference proteome</keyword>
<evidence type="ECO:0000313" key="2">
    <source>
        <dbReference type="Proteomes" id="UP000294513"/>
    </source>
</evidence>
<organism evidence="1 2">
    <name type="scientific">Actinomadura rubrisoli</name>
    <dbReference type="NCBI Taxonomy" id="2530368"/>
    <lineage>
        <taxon>Bacteria</taxon>
        <taxon>Bacillati</taxon>
        <taxon>Actinomycetota</taxon>
        <taxon>Actinomycetes</taxon>
        <taxon>Streptosporangiales</taxon>
        <taxon>Thermomonosporaceae</taxon>
        <taxon>Actinomadura</taxon>
    </lineage>
</organism>
<dbReference type="AlphaFoldDB" id="A0A4R5CIM9"/>
<name>A0A4R5CIM9_9ACTN</name>
<dbReference type="Proteomes" id="UP000294513">
    <property type="component" value="Unassembled WGS sequence"/>
</dbReference>
<protein>
    <submittedName>
        <fullName evidence="1">Uncharacterized protein</fullName>
    </submittedName>
</protein>
<accession>A0A4R5CIM9</accession>
<dbReference type="EMBL" id="SMKU01000003">
    <property type="protein sequence ID" value="TDD97194.1"/>
    <property type="molecule type" value="Genomic_DNA"/>
</dbReference>
<dbReference type="RefSeq" id="WP_131888954.1">
    <property type="nucleotide sequence ID" value="NZ_SMKU01000003.1"/>
</dbReference>
<gene>
    <name evidence="1" type="ORF">E1298_01795</name>
</gene>
<comment type="caution">
    <text evidence="1">The sequence shown here is derived from an EMBL/GenBank/DDBJ whole genome shotgun (WGS) entry which is preliminary data.</text>
</comment>
<sequence length="252" mass="28752">MAREWKVTARLVVSVAAAVVREEGGWVNGHTAERVYAILTGDGPPIRLLKKDRAAAVAAMKWLMDMSINELSRADFDIRAHLTHCYNYKCTESDVGRIAVVMAIYQNREKYERSIRWRNLARHSKHLGEVGQFLDECPFHVKVTKKRVDTLPYYTACKCNHARHGDASKKAGGCATAEKRHRDRVTYTLVDEKGWQMFKYSPDPKSDHRPWPTGLTLLIRRAKLKGYEEIRPSRGGEPVNCNILTYVDALPQ</sequence>